<gene>
    <name evidence="2" type="ordered locus">HCH_04288</name>
</gene>
<dbReference type="STRING" id="349521.HCH_04288"/>
<proteinExistence type="predicted"/>
<evidence type="ECO:0000259" key="1">
    <source>
        <dbReference type="Pfam" id="PF07791"/>
    </source>
</evidence>
<dbReference type="RefSeq" id="WP_011398062.1">
    <property type="nucleotide sequence ID" value="NC_007645.1"/>
</dbReference>
<dbReference type="KEGG" id="hch:HCH_04288"/>
<organism evidence="2 3">
    <name type="scientific">Hahella chejuensis (strain KCTC 2396)</name>
    <dbReference type="NCBI Taxonomy" id="349521"/>
    <lineage>
        <taxon>Bacteria</taxon>
        <taxon>Pseudomonadati</taxon>
        <taxon>Pseudomonadota</taxon>
        <taxon>Gammaproteobacteria</taxon>
        <taxon>Oceanospirillales</taxon>
        <taxon>Hahellaceae</taxon>
        <taxon>Hahella</taxon>
    </lineage>
</organism>
<dbReference type="AlphaFoldDB" id="Q2SEC9"/>
<evidence type="ECO:0000313" key="3">
    <source>
        <dbReference type="Proteomes" id="UP000000238"/>
    </source>
</evidence>
<dbReference type="EMBL" id="CP000155">
    <property type="protein sequence ID" value="ABC30995.1"/>
    <property type="molecule type" value="Genomic_DNA"/>
</dbReference>
<sequence>MKYFLFKCLGDKSNDDYCFTTDTPEGGVDSYDLIAGFRLSDEYPDGIEDVVLRLEDKFPGLELASFIGNANRLLAFSVSAAQIITSINQAETETIPFTLLNSKGKVHSKDYVFINPVGSWDCINWKESVCERNAKGDIKSYEKLVFSREKLVGAPHLFRVKHKTSLYLFSEALIKVLLDAGHTNLVFSEIEIS</sequence>
<dbReference type="Proteomes" id="UP000000238">
    <property type="component" value="Chromosome"/>
</dbReference>
<evidence type="ECO:0000313" key="2">
    <source>
        <dbReference type="EMBL" id="ABC30995.1"/>
    </source>
</evidence>
<dbReference type="Pfam" id="PF07791">
    <property type="entry name" value="Imm11"/>
    <property type="match status" value="1"/>
</dbReference>
<dbReference type="HOGENOM" id="CLU_120443_1_0_6"/>
<protein>
    <recommendedName>
        <fullName evidence="1">Immunity MXAN-0049 protein domain-containing protein</fullName>
    </recommendedName>
</protein>
<keyword evidence="3" id="KW-1185">Reference proteome</keyword>
<feature type="domain" description="Immunity MXAN-0049 protein" evidence="1">
    <location>
        <begin position="77"/>
        <end position="190"/>
    </location>
</feature>
<name>Q2SEC9_HAHCH</name>
<dbReference type="InterPro" id="IPR012433">
    <property type="entry name" value="Imm11"/>
</dbReference>
<accession>Q2SEC9</accession>
<reference evidence="2 3" key="1">
    <citation type="journal article" date="2005" name="Nucleic Acids Res.">
        <title>Genomic blueprint of Hahella chejuensis, a marine microbe producing an algicidal agent.</title>
        <authorList>
            <person name="Jeong H."/>
            <person name="Yim J.H."/>
            <person name="Lee C."/>
            <person name="Choi S.-H."/>
            <person name="Park Y.K."/>
            <person name="Yoon S.H."/>
            <person name="Hur C.-G."/>
            <person name="Kang H.-Y."/>
            <person name="Kim D."/>
            <person name="Lee H.H."/>
            <person name="Park K.H."/>
            <person name="Park S.-H."/>
            <person name="Park H.-S."/>
            <person name="Lee H.K."/>
            <person name="Oh T.K."/>
            <person name="Kim J.F."/>
        </authorList>
    </citation>
    <scope>NUCLEOTIDE SEQUENCE [LARGE SCALE GENOMIC DNA]</scope>
    <source>
        <strain evidence="2 3">KCTC 2396</strain>
    </source>
</reference>
<dbReference type="OrthoDB" id="7356791at2"/>